<sequence>MNKHNAWQQELERFLAANPPTADTRVVARALASDGETMGEPNPSTVEAIERALQIEQNLDAIGVQPLPEGLEEKLQGIAKEKNTGTVIRGDFKRRWKTFTAIAATLVIGLMSGKMLDEPSGAQPNIAQVRQAEQELLVALHYVSMAQTKTSDTVSHAFDDNIRRQFNRGLATPLHHVKETL</sequence>
<proteinExistence type="predicted"/>
<gene>
    <name evidence="1" type="ORF">DRW07_10210</name>
</gene>
<dbReference type="AlphaFoldDB" id="A0A3N5Y739"/>
<accession>A0A3N5Y739</accession>
<dbReference type="RefSeq" id="WP_124027817.1">
    <property type="nucleotide sequence ID" value="NZ_JBHRSN010000006.1"/>
</dbReference>
<keyword evidence="2" id="KW-1185">Reference proteome</keyword>
<evidence type="ECO:0000313" key="2">
    <source>
        <dbReference type="Proteomes" id="UP000275281"/>
    </source>
</evidence>
<organism evidence="1 2">
    <name type="scientific">Alteromonas sediminis</name>
    <dbReference type="NCBI Taxonomy" id="2259342"/>
    <lineage>
        <taxon>Bacteria</taxon>
        <taxon>Pseudomonadati</taxon>
        <taxon>Pseudomonadota</taxon>
        <taxon>Gammaproteobacteria</taxon>
        <taxon>Alteromonadales</taxon>
        <taxon>Alteromonadaceae</taxon>
        <taxon>Alteromonas/Salinimonas group</taxon>
        <taxon>Alteromonas</taxon>
    </lineage>
</organism>
<name>A0A3N5Y739_9ALTE</name>
<dbReference type="Proteomes" id="UP000275281">
    <property type="component" value="Unassembled WGS sequence"/>
</dbReference>
<comment type="caution">
    <text evidence="1">The sequence shown here is derived from an EMBL/GenBank/DDBJ whole genome shotgun (WGS) entry which is preliminary data.</text>
</comment>
<dbReference type="EMBL" id="RPOK01000003">
    <property type="protein sequence ID" value="RPJ66459.1"/>
    <property type="molecule type" value="Genomic_DNA"/>
</dbReference>
<evidence type="ECO:0000313" key="1">
    <source>
        <dbReference type="EMBL" id="RPJ66459.1"/>
    </source>
</evidence>
<protein>
    <submittedName>
        <fullName evidence="1">Uncharacterized protein</fullName>
    </submittedName>
</protein>
<dbReference type="OrthoDB" id="6401196at2"/>
<reference evidence="1 2" key="1">
    <citation type="submission" date="2018-11" db="EMBL/GenBank/DDBJ databases">
        <authorList>
            <person name="Ye M.-Q."/>
            <person name="Du Z.-J."/>
        </authorList>
    </citation>
    <scope>NUCLEOTIDE SEQUENCE [LARGE SCALE GENOMIC DNA]</scope>
    <source>
        <strain evidence="1 2">U0105</strain>
    </source>
</reference>